<organism evidence="2">
    <name type="scientific">Planktothricoides raciborskii GIHE-MW2</name>
    <dbReference type="NCBI Taxonomy" id="2792601"/>
    <lineage>
        <taxon>Bacteria</taxon>
        <taxon>Bacillati</taxon>
        <taxon>Cyanobacteriota</taxon>
        <taxon>Cyanophyceae</taxon>
        <taxon>Oscillatoriophycideae</taxon>
        <taxon>Oscillatoriales</taxon>
        <taxon>Oscillatoriaceae</taxon>
        <taxon>Planktothricoides</taxon>
    </lineage>
</organism>
<name>A0AAU8JKJ8_9CYAN</name>
<dbReference type="RefSeq" id="WP_354635983.1">
    <property type="nucleotide sequence ID" value="NZ_CP159837.1"/>
</dbReference>
<dbReference type="AlphaFoldDB" id="A0AAU8JKJ8"/>
<proteinExistence type="predicted"/>
<dbReference type="InterPro" id="IPR018739">
    <property type="entry name" value="DUF2281"/>
</dbReference>
<evidence type="ECO:0000313" key="2">
    <source>
        <dbReference type="EMBL" id="XCM38927.1"/>
    </source>
</evidence>
<dbReference type="Pfam" id="PF10047">
    <property type="entry name" value="DUF2281"/>
    <property type="match status" value="1"/>
</dbReference>
<accession>A0AAU8JKJ8</accession>
<dbReference type="EMBL" id="CP159837">
    <property type="protein sequence ID" value="XCM38927.1"/>
    <property type="molecule type" value="Genomic_DNA"/>
</dbReference>
<sequence length="150" mass="16833">MLLIEINEALNQLNHLVAVVSKDEEEVVMTHDNQPLLKLVRILPNSLHNSLGYFQFDNAKGIVLLPVFFIENNGDNFMNPLTHLFAQAIAGEEVLIILPETLVLNNEFAVIKIVSMLPKDPRRSKAGSAKGMVTLSDDFDEPIADFQEYM</sequence>
<gene>
    <name evidence="2" type="ORF">ABWT76_001806</name>
</gene>
<feature type="domain" description="DUF2281" evidence="1">
    <location>
        <begin position="119"/>
        <end position="149"/>
    </location>
</feature>
<evidence type="ECO:0000259" key="1">
    <source>
        <dbReference type="Pfam" id="PF10047"/>
    </source>
</evidence>
<protein>
    <submittedName>
        <fullName evidence="2">DUF2281 domain-containing protein</fullName>
    </submittedName>
</protein>
<reference evidence="2" key="1">
    <citation type="submission" date="2024-07" db="EMBL/GenBank/DDBJ databases">
        <authorList>
            <person name="Kim Y.J."/>
            <person name="Jeong J.Y."/>
        </authorList>
    </citation>
    <scope>NUCLEOTIDE SEQUENCE</scope>
    <source>
        <strain evidence="2">GIHE-MW2</strain>
    </source>
</reference>